<dbReference type="Pfam" id="PF13175">
    <property type="entry name" value="AAA_15"/>
    <property type="match status" value="1"/>
</dbReference>
<sequence length="584" mass="68634">MVLKEIQIKNFRSIKDEKIVFNHNCIILLGKNEAGKSNILKAIAAVFGEYNISNKDKRKRVENEKINEYLIRAVFTLDDNDFKKIVENFKKKFSGTELIVFKNKITLLEYVKKVFYELLIRLEIKENSKPIFSRWRYIEKDLIFEKELFISSNAITEDPNSGIKLNLEKEFQTIIDSYYNLTPVKCHYWQYSDSYLLPSCVNIQEFIASPSEHKALENIFSLCGRDHIEEEFTNAYFEDGDYSNLLEQISKKVTLTFQRIWKDFRGTSIQLLPNGEEILIKVVDKAKYNFEDRSDGFKKFISILLMLSTEARTNKIQEKDIILMDEPDQSLYPSSAQYLRDELLDISKKTKIIYSTHSQYMIDPNCIDRHLIIEKKEDITSINKDEIKSPFATDELLRRAIGTSIFECLQEKNIIFEGYLDKLVFDSYVGFHKLEKNFEAYGKVYLSGISGVETLTQILILANKKFIIVADSDETSNKKKMEYHKNYPEFKNWWLSYGDVVKNISTLEDFYTQNYIEAQIIKNGYEANYQKTKNAIFNIERAVNNNKELKQQLKIELVNKLRKTNLEESYNQYIKTLLETLQNL</sequence>
<evidence type="ECO:0000259" key="1">
    <source>
        <dbReference type="Pfam" id="PF13175"/>
    </source>
</evidence>
<proteinExistence type="predicted"/>
<dbReference type="AlphaFoldDB" id="A0ABD5B1X1"/>
<organism evidence="2 3">
    <name type="scientific">Elizabethkingia miricola</name>
    <name type="common">Chryseobacterium miricola</name>
    <dbReference type="NCBI Taxonomy" id="172045"/>
    <lineage>
        <taxon>Bacteria</taxon>
        <taxon>Pseudomonadati</taxon>
        <taxon>Bacteroidota</taxon>
        <taxon>Flavobacteriia</taxon>
        <taxon>Flavobacteriales</taxon>
        <taxon>Weeksellaceae</taxon>
        <taxon>Elizabethkingia</taxon>
    </lineage>
</organism>
<gene>
    <name evidence="2" type="ORF">QT385_01495</name>
</gene>
<comment type="caution">
    <text evidence="2">The sequence shown here is derived from an EMBL/GenBank/DDBJ whole genome shotgun (WGS) entry which is preliminary data.</text>
</comment>
<dbReference type="Gene3D" id="3.40.50.300">
    <property type="entry name" value="P-loop containing nucleotide triphosphate hydrolases"/>
    <property type="match status" value="1"/>
</dbReference>
<dbReference type="Proteomes" id="UP001239265">
    <property type="component" value="Unassembled WGS sequence"/>
</dbReference>
<reference evidence="2 3" key="1">
    <citation type="submission" date="2023-06" db="EMBL/GenBank/DDBJ databases">
        <title>Nosocomial Elizabethkingia miricola genome.</title>
        <authorList>
            <person name="Morgado S."/>
            <person name="Fonseca E."/>
            <person name="Freitas F."/>
            <person name="Vicente A.C."/>
        </authorList>
    </citation>
    <scope>NUCLEOTIDE SEQUENCE [LARGE SCALE GENOMIC DNA]</scope>
    <source>
        <strain evidence="2 3">EM15</strain>
    </source>
</reference>
<dbReference type="CDD" id="cd00267">
    <property type="entry name" value="ABC_ATPase"/>
    <property type="match status" value="1"/>
</dbReference>
<dbReference type="InterPro" id="IPR027417">
    <property type="entry name" value="P-loop_NTPase"/>
</dbReference>
<dbReference type="InterPro" id="IPR051396">
    <property type="entry name" value="Bact_Antivir_Def_Nuclease"/>
</dbReference>
<accession>A0ABD5B1X1</accession>
<dbReference type="RefSeq" id="WP_078795937.1">
    <property type="nucleotide sequence ID" value="NZ_JAUCQJ010000001.1"/>
</dbReference>
<dbReference type="EMBL" id="JAUCQJ010000001">
    <property type="protein sequence ID" value="MDQ8747297.1"/>
    <property type="molecule type" value="Genomic_DNA"/>
</dbReference>
<protein>
    <submittedName>
        <fullName evidence="2">AAA family ATPase</fullName>
    </submittedName>
</protein>
<name>A0ABD5B1X1_ELIMR</name>
<dbReference type="InterPro" id="IPR041685">
    <property type="entry name" value="AAA_GajA/Old/RecF-like"/>
</dbReference>
<evidence type="ECO:0000313" key="3">
    <source>
        <dbReference type="Proteomes" id="UP001239265"/>
    </source>
</evidence>
<dbReference type="SUPFAM" id="SSF52540">
    <property type="entry name" value="P-loop containing nucleoside triphosphate hydrolases"/>
    <property type="match status" value="1"/>
</dbReference>
<evidence type="ECO:0000313" key="2">
    <source>
        <dbReference type="EMBL" id="MDQ8747297.1"/>
    </source>
</evidence>
<dbReference type="PANTHER" id="PTHR43581">
    <property type="entry name" value="ATP/GTP PHOSPHATASE"/>
    <property type="match status" value="1"/>
</dbReference>
<feature type="domain" description="Endonuclease GajA/Old nuclease/RecF-like AAA" evidence="1">
    <location>
        <begin position="1"/>
        <end position="362"/>
    </location>
</feature>
<dbReference type="PANTHER" id="PTHR43581:SF4">
    <property type="entry name" value="ATP_GTP PHOSPHATASE"/>
    <property type="match status" value="1"/>
</dbReference>